<reference evidence="1 2" key="1">
    <citation type="submission" date="2021-01" db="EMBL/GenBank/DDBJ databases">
        <title>Genomic Encyclopedia of Type Strains, Phase IV (KMG-IV): sequencing the most valuable type-strain genomes for metagenomic binning, comparative biology and taxonomic classification.</title>
        <authorList>
            <person name="Goeker M."/>
        </authorList>
    </citation>
    <scope>NUCLEOTIDE SEQUENCE [LARGE SCALE GENOMIC DNA]</scope>
    <source>
        <strain evidence="1 2">DSM 24834</strain>
    </source>
</reference>
<dbReference type="EMBL" id="JAFBDZ010000001">
    <property type="protein sequence ID" value="MBM7584991.1"/>
    <property type="molecule type" value="Genomic_DNA"/>
</dbReference>
<proteinExistence type="predicted"/>
<comment type="caution">
    <text evidence="1">The sequence shown here is derived from an EMBL/GenBank/DDBJ whole genome shotgun (WGS) entry which is preliminary data.</text>
</comment>
<organism evidence="1 2">
    <name type="scientific">Rossellomorea pakistanensis</name>
    <dbReference type="NCBI Taxonomy" id="992288"/>
    <lineage>
        <taxon>Bacteria</taxon>
        <taxon>Bacillati</taxon>
        <taxon>Bacillota</taxon>
        <taxon>Bacilli</taxon>
        <taxon>Bacillales</taxon>
        <taxon>Bacillaceae</taxon>
        <taxon>Rossellomorea</taxon>
    </lineage>
</organism>
<keyword evidence="2" id="KW-1185">Reference proteome</keyword>
<evidence type="ECO:0000313" key="2">
    <source>
        <dbReference type="Proteomes" id="UP001646157"/>
    </source>
</evidence>
<evidence type="ECO:0000313" key="1">
    <source>
        <dbReference type="EMBL" id="MBM7584991.1"/>
    </source>
</evidence>
<dbReference type="Proteomes" id="UP001646157">
    <property type="component" value="Unassembled WGS sequence"/>
</dbReference>
<protein>
    <submittedName>
        <fullName evidence="1">Uncharacterized protein</fullName>
    </submittedName>
</protein>
<sequence length="37" mass="4370">MNQLIAARKRIREEKINKIETEADELLSLLDDDKDNK</sequence>
<name>A0ABS2NAV9_9BACI</name>
<gene>
    <name evidence="1" type="ORF">JOC86_001528</name>
</gene>
<accession>A0ABS2NAV9</accession>